<dbReference type="CDD" id="cd11693">
    <property type="entry name" value="HRI1_C_like"/>
    <property type="match status" value="1"/>
</dbReference>
<evidence type="ECO:0000313" key="2">
    <source>
        <dbReference type="Proteomes" id="UP000240883"/>
    </source>
</evidence>
<dbReference type="Pfam" id="PF16815">
    <property type="entry name" value="HRI1"/>
    <property type="match status" value="1"/>
</dbReference>
<sequence>MGKTNNKKNKGKNKGKNKATMALVNSNLPSIQQRGYIFFLPHPIPPTCPLPYTPLLPSYNPLNIPPYYAEPTTTFTLTSPSGTYTTVQIYNTAPNLPNGSITNFFGSVGSSTHLEHAFGGYYQSAAWVNERILPGDLRFEYGERVAWTHWLDSRLPVLPLGPSNEFLYAEDGEMYYVPLMDANVTIVSGFNLVYGCAASVESLHYYHPVRTTYPDLRKVSVVLRIEVLREEVRGLVVRVGHMCQAIMRKKEKTTVERWEFVEEETEDEEGNRFIVGGSWMRLARIGGDFLPCVATFKPELLRLGGTVHFYDFQWHVEELVEWDD</sequence>
<dbReference type="OrthoDB" id="4045395at2759"/>
<dbReference type="InterPro" id="IPR031818">
    <property type="entry name" value="Hri1"/>
</dbReference>
<gene>
    <name evidence="1" type="ORF">BS50DRAFT_657821</name>
</gene>
<dbReference type="Proteomes" id="UP000240883">
    <property type="component" value="Unassembled WGS sequence"/>
</dbReference>
<protein>
    <submittedName>
        <fullName evidence="1">Uncharacterized protein</fullName>
    </submittedName>
</protein>
<dbReference type="EMBL" id="KZ678130">
    <property type="protein sequence ID" value="PSN72040.1"/>
    <property type="molecule type" value="Genomic_DNA"/>
</dbReference>
<dbReference type="AlphaFoldDB" id="A0A2T2P2X1"/>
<accession>A0A2T2P2X1</accession>
<evidence type="ECO:0000313" key="1">
    <source>
        <dbReference type="EMBL" id="PSN72040.1"/>
    </source>
</evidence>
<reference evidence="1 2" key="1">
    <citation type="journal article" date="2018" name="Front. Microbiol.">
        <title>Genome-Wide Analysis of Corynespora cassiicola Leaf Fall Disease Putative Effectors.</title>
        <authorList>
            <person name="Lopez D."/>
            <person name="Ribeiro S."/>
            <person name="Label P."/>
            <person name="Fumanal B."/>
            <person name="Venisse J.S."/>
            <person name="Kohler A."/>
            <person name="de Oliveira R.R."/>
            <person name="Labutti K."/>
            <person name="Lipzen A."/>
            <person name="Lail K."/>
            <person name="Bauer D."/>
            <person name="Ohm R.A."/>
            <person name="Barry K.W."/>
            <person name="Spatafora J."/>
            <person name="Grigoriev I.V."/>
            <person name="Martin F.M."/>
            <person name="Pujade-Renaud V."/>
        </authorList>
    </citation>
    <scope>NUCLEOTIDE SEQUENCE [LARGE SCALE GENOMIC DNA]</scope>
    <source>
        <strain evidence="1 2">Philippines</strain>
    </source>
</reference>
<dbReference type="STRING" id="1448308.A0A2T2P2X1"/>
<proteinExistence type="predicted"/>
<keyword evidence="2" id="KW-1185">Reference proteome</keyword>
<organism evidence="1 2">
    <name type="scientific">Corynespora cassiicola Philippines</name>
    <dbReference type="NCBI Taxonomy" id="1448308"/>
    <lineage>
        <taxon>Eukaryota</taxon>
        <taxon>Fungi</taxon>
        <taxon>Dikarya</taxon>
        <taxon>Ascomycota</taxon>
        <taxon>Pezizomycotina</taxon>
        <taxon>Dothideomycetes</taxon>
        <taxon>Pleosporomycetidae</taxon>
        <taxon>Pleosporales</taxon>
        <taxon>Corynesporascaceae</taxon>
        <taxon>Corynespora</taxon>
    </lineage>
</organism>
<name>A0A2T2P2X1_CORCC</name>